<comment type="similarity">
    <text evidence="1 7">Belongs to the mannitol dehydrogenase family.</text>
</comment>
<gene>
    <name evidence="7" type="primary">mtlD</name>
    <name evidence="10" type="ORF">OIT47_012030</name>
</gene>
<evidence type="ECO:0000256" key="2">
    <source>
        <dbReference type="ARBA" id="ARBA00012939"/>
    </source>
</evidence>
<dbReference type="HAMAP" id="MF_00196">
    <property type="entry name" value="Mannitol_dehydrog"/>
    <property type="match status" value="1"/>
</dbReference>
<organism evidence="10 11">
    <name type="scientific">Weissella fermenti</name>
    <dbReference type="NCBI Taxonomy" id="2987699"/>
    <lineage>
        <taxon>Bacteria</taxon>
        <taxon>Bacillati</taxon>
        <taxon>Bacillota</taxon>
        <taxon>Bacilli</taxon>
        <taxon>Lactobacillales</taxon>
        <taxon>Lactobacillaceae</taxon>
        <taxon>Weissella</taxon>
    </lineage>
</organism>
<dbReference type="PRINTS" id="PR00084">
    <property type="entry name" value="MTLDHDRGNASE"/>
</dbReference>
<reference evidence="10" key="1">
    <citation type="submission" date="2023-03" db="EMBL/GenBank/DDBJ databases">
        <title>Comparative genomics of Weissella fermenti BK2, and weissella type species.</title>
        <authorList>
            <person name="Lee J.K."/>
            <person name="Baek J.H."/>
            <person name="Kim J.M."/>
            <person name="Choi D.G."/>
            <person name="Jeon C.O."/>
        </authorList>
    </citation>
    <scope>NUCLEOTIDE SEQUENCE</scope>
    <source>
        <strain evidence="10">BK2</strain>
    </source>
</reference>
<dbReference type="PANTHER" id="PTHR30524">
    <property type="entry name" value="MANNITOL-1-PHOSPHATE 5-DEHYDROGENASE"/>
    <property type="match status" value="1"/>
</dbReference>
<dbReference type="InterPro" id="IPR013118">
    <property type="entry name" value="Mannitol_DH_C"/>
</dbReference>
<dbReference type="PANTHER" id="PTHR30524:SF0">
    <property type="entry name" value="ALTRONATE OXIDOREDUCTASE-RELATED"/>
    <property type="match status" value="1"/>
</dbReference>
<dbReference type="EC" id="1.1.1.17" evidence="2 7"/>
<dbReference type="InterPro" id="IPR023027">
    <property type="entry name" value="Mannitol_DH_CS"/>
</dbReference>
<dbReference type="NCBIfam" id="NF002646">
    <property type="entry name" value="PRK02318.1-2"/>
    <property type="match status" value="1"/>
</dbReference>
<dbReference type="Pfam" id="PF01232">
    <property type="entry name" value="Mannitol_dh"/>
    <property type="match status" value="1"/>
</dbReference>
<dbReference type="InterPro" id="IPR036291">
    <property type="entry name" value="NAD(P)-bd_dom_sf"/>
</dbReference>
<dbReference type="InterPro" id="IPR008927">
    <property type="entry name" value="6-PGluconate_DH-like_C_sf"/>
</dbReference>
<dbReference type="EMBL" id="JAOZFC020000004">
    <property type="protein sequence ID" value="MDF9300991.1"/>
    <property type="molecule type" value="Genomic_DNA"/>
</dbReference>
<keyword evidence="4 7" id="KW-0560">Oxidoreductase</keyword>
<name>A0ABT6D7B8_9LACO</name>
<evidence type="ECO:0000256" key="5">
    <source>
        <dbReference type="ARBA" id="ARBA00023027"/>
    </source>
</evidence>
<dbReference type="RefSeq" id="WP_242458281.1">
    <property type="nucleotide sequence ID" value="NZ_JAOZFC020000004.1"/>
</dbReference>
<sequence>MLGSGEGRQAVHFGAGNIGRGFIGETLHESGFDVTFVDVNSQIIDALNERGEYDITLAAEGDPIVHVNHVRGINNQQNPEDVVAAIKDAELVTTAIGPNILPYIAPLIADGITVRRQARVQTPLDIIAAENMVGGSQKLREYVFEHLDQATKQYADAYVGFPNSAVDRIVPQQSHDDPLAVTVESFKEWVIDQTEVHNTDFRLKDVHYVDDLTPYIERKLFSVNTGHATTAYTGATRGYETIQDALRDRHVKVRLEKVLAEIRGLLVDKWNFNETDLEDYHRVLVDRFANPRLSDSIERVGRTPIRKLGYDERFIRPIRELKERDLEYDELLKVVGTIFRFESPDDKECVEIQERMTTDNLHDLVVEYTGLSDESLIEQIVDRVILTGQILTAS</sequence>
<dbReference type="SUPFAM" id="SSF51735">
    <property type="entry name" value="NAD(P)-binding Rossmann-fold domains"/>
    <property type="match status" value="1"/>
</dbReference>
<keyword evidence="5 7" id="KW-0520">NAD</keyword>
<dbReference type="NCBIfam" id="NF002652">
    <property type="entry name" value="PRK02318.2-5"/>
    <property type="match status" value="1"/>
</dbReference>
<dbReference type="InterPro" id="IPR013131">
    <property type="entry name" value="Mannitol_DH_N"/>
</dbReference>
<evidence type="ECO:0000259" key="9">
    <source>
        <dbReference type="Pfam" id="PF08125"/>
    </source>
</evidence>
<dbReference type="InterPro" id="IPR023028">
    <property type="entry name" value="Mannitol_1_phos_5_DH"/>
</dbReference>
<dbReference type="Pfam" id="PF08125">
    <property type="entry name" value="Mannitol_dh_C"/>
    <property type="match status" value="1"/>
</dbReference>
<dbReference type="InterPro" id="IPR013328">
    <property type="entry name" value="6PGD_dom2"/>
</dbReference>
<dbReference type="Proteomes" id="UP001146336">
    <property type="component" value="Unassembled WGS sequence"/>
</dbReference>
<comment type="catalytic activity">
    <reaction evidence="6 7">
        <text>D-mannitol 1-phosphate + NAD(+) = beta-D-fructose 6-phosphate + NADH + H(+)</text>
        <dbReference type="Rhea" id="RHEA:19661"/>
        <dbReference type="ChEBI" id="CHEBI:15378"/>
        <dbReference type="ChEBI" id="CHEBI:57540"/>
        <dbReference type="ChEBI" id="CHEBI:57634"/>
        <dbReference type="ChEBI" id="CHEBI:57945"/>
        <dbReference type="ChEBI" id="CHEBI:61381"/>
        <dbReference type="EC" id="1.1.1.17"/>
    </reaction>
</comment>
<feature type="domain" description="Mannitol dehydrogenase N-terminal" evidence="8">
    <location>
        <begin position="9"/>
        <end position="204"/>
    </location>
</feature>
<protein>
    <recommendedName>
        <fullName evidence="3 7">Mannitol-1-phosphate 5-dehydrogenase</fullName>
        <ecNumber evidence="2 7">1.1.1.17</ecNumber>
    </recommendedName>
</protein>
<dbReference type="Gene3D" id="3.40.50.720">
    <property type="entry name" value="NAD(P)-binding Rossmann-like Domain"/>
    <property type="match status" value="1"/>
</dbReference>
<feature type="binding site" evidence="7">
    <location>
        <begin position="10"/>
        <end position="21"/>
    </location>
    <ligand>
        <name>NAD(+)</name>
        <dbReference type="ChEBI" id="CHEBI:57540"/>
    </ligand>
</feature>
<evidence type="ECO:0000256" key="1">
    <source>
        <dbReference type="ARBA" id="ARBA00006541"/>
    </source>
</evidence>
<evidence type="ECO:0000256" key="4">
    <source>
        <dbReference type="ARBA" id="ARBA00023002"/>
    </source>
</evidence>
<feature type="domain" description="Mannitol dehydrogenase C-terminal" evidence="9">
    <location>
        <begin position="211"/>
        <end position="366"/>
    </location>
</feature>
<dbReference type="SUPFAM" id="SSF48179">
    <property type="entry name" value="6-phosphogluconate dehydrogenase C-terminal domain-like"/>
    <property type="match status" value="1"/>
</dbReference>
<dbReference type="NCBIfam" id="NF002647">
    <property type="entry name" value="PRK02318.1-3"/>
    <property type="match status" value="1"/>
</dbReference>
<evidence type="ECO:0000313" key="10">
    <source>
        <dbReference type="EMBL" id="MDF9300991.1"/>
    </source>
</evidence>
<evidence type="ECO:0000256" key="6">
    <source>
        <dbReference type="ARBA" id="ARBA00048615"/>
    </source>
</evidence>
<comment type="caution">
    <text evidence="10">The sequence shown here is derived from an EMBL/GenBank/DDBJ whole genome shotgun (WGS) entry which is preliminary data.</text>
</comment>
<evidence type="ECO:0000256" key="7">
    <source>
        <dbReference type="HAMAP-Rule" id="MF_00196"/>
    </source>
</evidence>
<evidence type="ECO:0000313" key="11">
    <source>
        <dbReference type="Proteomes" id="UP001146336"/>
    </source>
</evidence>
<dbReference type="PROSITE" id="PS00974">
    <property type="entry name" value="MANNITOL_DHGENASE"/>
    <property type="match status" value="1"/>
</dbReference>
<evidence type="ECO:0000256" key="3">
    <source>
        <dbReference type="ARBA" id="ARBA00016219"/>
    </source>
</evidence>
<dbReference type="Gene3D" id="1.10.1040.10">
    <property type="entry name" value="N-(1-d-carboxylethyl)-l-norvaline Dehydrogenase, domain 2"/>
    <property type="match status" value="1"/>
</dbReference>
<evidence type="ECO:0000259" key="8">
    <source>
        <dbReference type="Pfam" id="PF01232"/>
    </source>
</evidence>
<proteinExistence type="inferred from homology"/>
<dbReference type="GO" id="GO:0008926">
    <property type="term" value="F:mannitol-1-phosphate 5-dehydrogenase activity"/>
    <property type="evidence" value="ECO:0007669"/>
    <property type="project" value="UniProtKB-EC"/>
</dbReference>
<accession>A0ABT6D7B8</accession>
<keyword evidence="11" id="KW-1185">Reference proteome</keyword>
<dbReference type="InterPro" id="IPR000669">
    <property type="entry name" value="Mannitol_DH"/>
</dbReference>